<dbReference type="AlphaFoldDB" id="A0A2H3D833"/>
<gene>
    <name evidence="2" type="ORF">ARMGADRAFT_1037187</name>
</gene>
<name>A0A2H3D833_ARMGA</name>
<proteinExistence type="predicted"/>
<feature type="region of interest" description="Disordered" evidence="1">
    <location>
        <begin position="1"/>
        <end position="26"/>
    </location>
</feature>
<dbReference type="InParanoid" id="A0A2H3D833"/>
<protein>
    <submittedName>
        <fullName evidence="2">Uncharacterized protein</fullName>
    </submittedName>
</protein>
<dbReference type="OrthoDB" id="10593274at2759"/>
<reference evidence="3" key="1">
    <citation type="journal article" date="2017" name="Nat. Ecol. Evol.">
        <title>Genome expansion and lineage-specific genetic innovations in the forest pathogenic fungi Armillaria.</title>
        <authorList>
            <person name="Sipos G."/>
            <person name="Prasanna A.N."/>
            <person name="Walter M.C."/>
            <person name="O'Connor E."/>
            <person name="Balint B."/>
            <person name="Krizsan K."/>
            <person name="Kiss B."/>
            <person name="Hess J."/>
            <person name="Varga T."/>
            <person name="Slot J."/>
            <person name="Riley R."/>
            <person name="Boka B."/>
            <person name="Rigling D."/>
            <person name="Barry K."/>
            <person name="Lee J."/>
            <person name="Mihaltcheva S."/>
            <person name="LaButti K."/>
            <person name="Lipzen A."/>
            <person name="Waldron R."/>
            <person name="Moloney N.M."/>
            <person name="Sperisen C."/>
            <person name="Kredics L."/>
            <person name="Vagvoelgyi C."/>
            <person name="Patrignani A."/>
            <person name="Fitzpatrick D."/>
            <person name="Nagy I."/>
            <person name="Doyle S."/>
            <person name="Anderson J.B."/>
            <person name="Grigoriev I.V."/>
            <person name="Gueldener U."/>
            <person name="Muensterkoetter M."/>
            <person name="Nagy L.G."/>
        </authorList>
    </citation>
    <scope>NUCLEOTIDE SEQUENCE [LARGE SCALE GENOMIC DNA]</scope>
    <source>
        <strain evidence="3">Ar21-2</strain>
    </source>
</reference>
<accession>A0A2H3D833</accession>
<evidence type="ECO:0000256" key="1">
    <source>
        <dbReference type="SAM" id="MobiDB-lite"/>
    </source>
</evidence>
<evidence type="ECO:0000313" key="2">
    <source>
        <dbReference type="EMBL" id="PBK84473.1"/>
    </source>
</evidence>
<evidence type="ECO:0000313" key="3">
    <source>
        <dbReference type="Proteomes" id="UP000217790"/>
    </source>
</evidence>
<keyword evidence="3" id="KW-1185">Reference proteome</keyword>
<dbReference type="EMBL" id="KZ293698">
    <property type="protein sequence ID" value="PBK84473.1"/>
    <property type="molecule type" value="Genomic_DNA"/>
</dbReference>
<feature type="compositionally biased region" description="Polar residues" evidence="1">
    <location>
        <begin position="15"/>
        <end position="26"/>
    </location>
</feature>
<dbReference type="Proteomes" id="UP000217790">
    <property type="component" value="Unassembled WGS sequence"/>
</dbReference>
<organism evidence="2 3">
    <name type="scientific">Armillaria gallica</name>
    <name type="common">Bulbous honey fungus</name>
    <name type="synonym">Armillaria bulbosa</name>
    <dbReference type="NCBI Taxonomy" id="47427"/>
    <lineage>
        <taxon>Eukaryota</taxon>
        <taxon>Fungi</taxon>
        <taxon>Dikarya</taxon>
        <taxon>Basidiomycota</taxon>
        <taxon>Agaricomycotina</taxon>
        <taxon>Agaricomycetes</taxon>
        <taxon>Agaricomycetidae</taxon>
        <taxon>Agaricales</taxon>
        <taxon>Marasmiineae</taxon>
        <taxon>Physalacriaceae</taxon>
        <taxon>Armillaria</taxon>
    </lineage>
</organism>
<sequence length="222" mass="24352">MSSGSAQCLPVPDTNAGSSRASRIDVPSSSSAYRGWLPGTHPPFHIAIGRGKIGSTAGELSISFSTGREPLGRSWADFKISRFSGLESESLPLRLVSTSERPCVESRLVLWTWEESSVVSSTVWQDSGKLSARGEDIIIGITVTEKRDQGKAEGKTCSLGSEMAKAFDAYTGEQALCLHYGGFSVPDELFNNQRNMGRVDDGIDDHVFFRVKNHVECRLWWY</sequence>